<protein>
    <submittedName>
        <fullName evidence="5">Uncharacterized protein</fullName>
    </submittedName>
</protein>
<feature type="compositionally biased region" description="Basic and acidic residues" evidence="4">
    <location>
        <begin position="88"/>
        <end position="102"/>
    </location>
</feature>
<reference evidence="5" key="1">
    <citation type="submission" date="2023-01" db="EMBL/GenBank/DDBJ databases">
        <authorList>
            <person name="Van Ghelder C."/>
            <person name="Rancurel C."/>
        </authorList>
    </citation>
    <scope>NUCLEOTIDE SEQUENCE</scope>
    <source>
        <strain evidence="5">CNCM I-4278</strain>
    </source>
</reference>
<dbReference type="GO" id="GO:1902369">
    <property type="term" value="P:negative regulation of RNA catabolic process"/>
    <property type="evidence" value="ECO:0007669"/>
    <property type="project" value="TreeGrafter"/>
</dbReference>
<dbReference type="Pfam" id="PF08424">
    <property type="entry name" value="NRDE-2"/>
    <property type="match status" value="2"/>
</dbReference>
<evidence type="ECO:0000256" key="3">
    <source>
        <dbReference type="ARBA" id="ARBA00023242"/>
    </source>
</evidence>
<dbReference type="EMBL" id="CAOQHR010000006">
    <property type="protein sequence ID" value="CAI6336763.1"/>
    <property type="molecule type" value="Genomic_DNA"/>
</dbReference>
<keyword evidence="3" id="KW-0539">Nucleus</keyword>
<feature type="compositionally biased region" description="Basic and acidic residues" evidence="4">
    <location>
        <begin position="133"/>
        <end position="142"/>
    </location>
</feature>
<feature type="compositionally biased region" description="Polar residues" evidence="4">
    <location>
        <begin position="1021"/>
        <end position="1040"/>
    </location>
</feature>
<dbReference type="PANTHER" id="PTHR13471:SF0">
    <property type="entry name" value="NUCLEAR EXOSOME REGULATOR NRDE2"/>
    <property type="match status" value="1"/>
</dbReference>
<feature type="compositionally biased region" description="Polar residues" evidence="4">
    <location>
        <begin position="1"/>
        <end position="10"/>
    </location>
</feature>
<evidence type="ECO:0000256" key="1">
    <source>
        <dbReference type="ARBA" id="ARBA00004123"/>
    </source>
</evidence>
<evidence type="ECO:0000313" key="6">
    <source>
        <dbReference type="Proteomes" id="UP001152607"/>
    </source>
</evidence>
<dbReference type="Proteomes" id="UP001152607">
    <property type="component" value="Unassembled WGS sequence"/>
</dbReference>
<comment type="subcellular location">
    <subcellularLocation>
        <location evidence="1">Nucleus</location>
    </subcellularLocation>
</comment>
<evidence type="ECO:0000256" key="2">
    <source>
        <dbReference type="ARBA" id="ARBA00009265"/>
    </source>
</evidence>
<feature type="compositionally biased region" description="Basic and acidic residues" evidence="4">
    <location>
        <begin position="60"/>
        <end position="73"/>
    </location>
</feature>
<dbReference type="InterPro" id="IPR011990">
    <property type="entry name" value="TPR-like_helical_dom_sf"/>
</dbReference>
<organism evidence="5 6">
    <name type="scientific">Periconia digitata</name>
    <dbReference type="NCBI Taxonomy" id="1303443"/>
    <lineage>
        <taxon>Eukaryota</taxon>
        <taxon>Fungi</taxon>
        <taxon>Dikarya</taxon>
        <taxon>Ascomycota</taxon>
        <taxon>Pezizomycotina</taxon>
        <taxon>Dothideomycetes</taxon>
        <taxon>Pleosporomycetidae</taxon>
        <taxon>Pleosporales</taxon>
        <taxon>Massarineae</taxon>
        <taxon>Periconiaceae</taxon>
        <taxon>Periconia</taxon>
    </lineage>
</organism>
<accession>A0A9W4UM45</accession>
<feature type="region of interest" description="Disordered" evidence="4">
    <location>
        <begin position="1"/>
        <end position="142"/>
    </location>
</feature>
<proteinExistence type="inferred from homology"/>
<name>A0A9W4UM45_9PLEO</name>
<keyword evidence="6" id="KW-1185">Reference proteome</keyword>
<dbReference type="OrthoDB" id="297219at2759"/>
<feature type="compositionally biased region" description="Basic and acidic residues" evidence="4">
    <location>
        <begin position="110"/>
        <end position="124"/>
    </location>
</feature>
<dbReference type="PANTHER" id="PTHR13471">
    <property type="entry name" value="TETRATRICOPEPTIDE-LIKE HELICAL"/>
    <property type="match status" value="1"/>
</dbReference>
<dbReference type="AlphaFoldDB" id="A0A9W4UM45"/>
<dbReference type="GO" id="GO:0031048">
    <property type="term" value="P:regulatory ncRNA-mediated heterochromatin formation"/>
    <property type="evidence" value="ECO:0007669"/>
    <property type="project" value="TreeGrafter"/>
</dbReference>
<feature type="region of interest" description="Disordered" evidence="4">
    <location>
        <begin position="1021"/>
        <end position="1042"/>
    </location>
</feature>
<gene>
    <name evidence="5" type="ORF">PDIGIT_LOCUS9869</name>
</gene>
<comment type="caution">
    <text evidence="5">The sequence shown here is derived from an EMBL/GenBank/DDBJ whole genome shotgun (WGS) entry which is preliminary data.</text>
</comment>
<sequence>MLTSSRTSTPSRKHVPYFIHRPFETANPPRVSPLSSLFNQSEPKPKPPPGPAKATTPSPVREESHGRTSRESSKQLPSSESHKRRKVSSRDGGPDRSKDRERHSSHHSSRTREREHPSKSRDRQTTQIISSSTKRDATSDLYFSDRRGDRDIERYGTLNRYEVPRYRSCGYGYVMGLPLDRKIDRILSTDKATVISPISGSGQKRLLSDRHALKNVAKTIRFVKVAPEEDSLDADFIALSRLDNRRNDGDDEDANIEAHGPHTVDYRRLDLDTHDTQPADPDAEYESDTVSAANPEITRRNAALVRQTRDHPEDITAWISLIEHQESMMVMDRISPELTSSDKHHLAELRISIYEQALRKFSTEKDRQAKLYAGLMSEAIIAWDVWRWAEKWTEILAKFPSDTKLWAQYLDDIQSDFTGFTYEKCRDAFLNCFKTLTSRCSQPEPNFLLYMLVRFTRMCHEAGYHGLAIGIWQAMLEFHLLKPGSISGASLDENFLSFEEFWDSDVARIGEEGAKGWSTFDLDTTPKYPGRSLDDVEDDDLLNVVLFSDLRDILERLSFHIQPNALVNAFLCFCGMPPIAQDAYMQKYRLDPFLQHVFSPRPTTPENRDAFVDVLHRYSACPLRNRHVTTEILFDDAFPERSPVVETAFLRRALKLLTTANSAEDSIGVYLLALESAYFPAEATKTAKRLLKARPTNLFLYNAYGLVESKRGNFSKADQVFSTALSMQQQDVDNGPLLTPGSLALFNSWVWGALRRGDHVEALWRLTCPTGQLPTATEGSPSQTAILRARTLLSEITSRALISDNHFLAVTSTSLSALLAYLSTSIDAALSIHSNIAQQLTTRSQNLDSHLSAQESHAQSIAALLTHHTIHAYSPSAPDQKAIVKPSLLRHTLEPLLQQFPSNTVLLALYAANEARFALDDRVRDFFTTSQSDSSIISSAFAIHHEQLRARTLALVASSAVGTWDAQNPTETHKIVDTVQPQPHATRALFSSTAQTFPHCPALRKAHTAFELGNYRSISSNQNRHDATLSSRSSSKQNAARTAEIKKQADRLREVYIAGLKGIPWCKDYMDLGIEIADLLEEHGRPDSNNTGEGLRDAVKAVMGEKGLNYDG</sequence>
<evidence type="ECO:0000313" key="5">
    <source>
        <dbReference type="EMBL" id="CAI6336763.1"/>
    </source>
</evidence>
<dbReference type="InterPro" id="IPR013633">
    <property type="entry name" value="NRDE-2"/>
</dbReference>
<dbReference type="Gene3D" id="1.25.40.10">
    <property type="entry name" value="Tetratricopeptide repeat domain"/>
    <property type="match status" value="1"/>
</dbReference>
<dbReference type="SUPFAM" id="SSF48452">
    <property type="entry name" value="TPR-like"/>
    <property type="match status" value="1"/>
</dbReference>
<dbReference type="GO" id="GO:0071013">
    <property type="term" value="C:catalytic step 2 spliceosome"/>
    <property type="evidence" value="ECO:0007669"/>
    <property type="project" value="TreeGrafter"/>
</dbReference>
<comment type="similarity">
    <text evidence="2">Belongs to the NRDE2 family.</text>
</comment>
<feature type="compositionally biased region" description="Polar residues" evidence="4">
    <location>
        <begin position="33"/>
        <end position="42"/>
    </location>
</feature>
<evidence type="ECO:0000256" key="4">
    <source>
        <dbReference type="SAM" id="MobiDB-lite"/>
    </source>
</evidence>